<dbReference type="Gene3D" id="1.10.150.130">
    <property type="match status" value="1"/>
</dbReference>
<proteinExistence type="inferred from homology"/>
<dbReference type="InterPro" id="IPR050090">
    <property type="entry name" value="Tyrosine_recombinase_XerCD"/>
</dbReference>
<comment type="caution">
    <text evidence="9">The sequence shown here is derived from an EMBL/GenBank/DDBJ whole genome shotgun (WGS) entry which is preliminary data.</text>
</comment>
<dbReference type="Pfam" id="PF14659">
    <property type="entry name" value="Phage_int_SAM_3"/>
    <property type="match status" value="1"/>
</dbReference>
<gene>
    <name evidence="9" type="ORF">GBC97_10820</name>
    <name evidence="8" type="ORF">GBK08_10815</name>
</gene>
<dbReference type="InterPro" id="IPR044068">
    <property type="entry name" value="CB"/>
</dbReference>
<dbReference type="EMBL" id="WEAY01000029">
    <property type="protein sequence ID" value="KAB6836298.1"/>
    <property type="molecule type" value="Genomic_DNA"/>
</dbReference>
<dbReference type="GO" id="GO:0003677">
    <property type="term" value="F:DNA binding"/>
    <property type="evidence" value="ECO:0007669"/>
    <property type="project" value="UniProtKB-UniRule"/>
</dbReference>
<dbReference type="Gene3D" id="1.10.443.10">
    <property type="entry name" value="Intergrase catalytic core"/>
    <property type="match status" value="1"/>
</dbReference>
<dbReference type="SUPFAM" id="SSF56349">
    <property type="entry name" value="DNA breaking-rejoining enzymes"/>
    <property type="match status" value="1"/>
</dbReference>
<dbReference type="RefSeq" id="WP_117651159.1">
    <property type="nucleotide sequence ID" value="NZ_QSPY01000029.1"/>
</dbReference>
<organism evidence="9 10">
    <name type="scientific">Bifidobacterium longum</name>
    <dbReference type="NCBI Taxonomy" id="216816"/>
    <lineage>
        <taxon>Bacteria</taxon>
        <taxon>Bacillati</taxon>
        <taxon>Actinomycetota</taxon>
        <taxon>Actinomycetes</taxon>
        <taxon>Bifidobacteriales</taxon>
        <taxon>Bifidobacteriaceae</taxon>
        <taxon>Bifidobacterium</taxon>
    </lineage>
</organism>
<evidence type="ECO:0000259" key="7">
    <source>
        <dbReference type="PROSITE" id="PS51900"/>
    </source>
</evidence>
<name>A0A6A2S958_BIFLN</name>
<dbReference type="AlphaFoldDB" id="A0A6A2S958"/>
<evidence type="ECO:0000313" key="11">
    <source>
        <dbReference type="Proteomes" id="UP000478746"/>
    </source>
</evidence>
<dbReference type="InterPro" id="IPR011010">
    <property type="entry name" value="DNA_brk_join_enz"/>
</dbReference>
<evidence type="ECO:0000256" key="5">
    <source>
        <dbReference type="PROSITE-ProRule" id="PRU01248"/>
    </source>
</evidence>
<dbReference type="InterPro" id="IPR010998">
    <property type="entry name" value="Integrase_recombinase_N"/>
</dbReference>
<keyword evidence="3 5" id="KW-0238">DNA-binding</keyword>
<dbReference type="InterPro" id="IPR002104">
    <property type="entry name" value="Integrase_catalytic"/>
</dbReference>
<evidence type="ECO:0000313" key="8">
    <source>
        <dbReference type="EMBL" id="KAB6836298.1"/>
    </source>
</evidence>
<keyword evidence="2" id="KW-0229">DNA integration</keyword>
<dbReference type="GO" id="GO:0015074">
    <property type="term" value="P:DNA integration"/>
    <property type="evidence" value="ECO:0007669"/>
    <property type="project" value="UniProtKB-KW"/>
</dbReference>
<sequence>MLLQEFWTNRFWPHCTRNLRESTRVGYESAWRLHVMPCFGGMGMDAISVELVDKWLANFDTAGAARKAWAVLRAILRRAIRWNLLDVDITRRDIQLPAKPHYEPRILTIRQQRTLLRGFYGHLLEAWLICAVSCGLRTEEGYGLEWSDIDLRAGVLHIERGLQWVSGHEVVVPPKTELSRRTLPLPRFAVKRLRELKPREGGRLIGALTPPQVARQYKGWCKRYSLPHVPARNLRHSWATNTLAAGADIAIVSKMLGHSDIKTTARYYLKPDIAALRDAQRLWERALIA</sequence>
<dbReference type="Proteomes" id="UP000461165">
    <property type="component" value="Unassembled WGS sequence"/>
</dbReference>
<dbReference type="InterPro" id="IPR004107">
    <property type="entry name" value="Integrase_SAM-like_N"/>
</dbReference>
<dbReference type="PROSITE" id="PS51900">
    <property type="entry name" value="CB"/>
    <property type="match status" value="1"/>
</dbReference>
<feature type="domain" description="Tyr recombinase" evidence="6">
    <location>
        <begin position="102"/>
        <end position="281"/>
    </location>
</feature>
<dbReference type="InterPro" id="IPR013762">
    <property type="entry name" value="Integrase-like_cat_sf"/>
</dbReference>
<dbReference type="EMBL" id="WDVF01000030">
    <property type="protein sequence ID" value="KAB7131701.1"/>
    <property type="molecule type" value="Genomic_DNA"/>
</dbReference>
<feature type="domain" description="Core-binding (CB)" evidence="7">
    <location>
        <begin position="1"/>
        <end position="84"/>
    </location>
</feature>
<dbReference type="Proteomes" id="UP000478746">
    <property type="component" value="Unassembled WGS sequence"/>
</dbReference>
<evidence type="ECO:0000256" key="3">
    <source>
        <dbReference type="ARBA" id="ARBA00023125"/>
    </source>
</evidence>
<comment type="similarity">
    <text evidence="1">Belongs to the 'phage' integrase family.</text>
</comment>
<evidence type="ECO:0000256" key="4">
    <source>
        <dbReference type="ARBA" id="ARBA00023172"/>
    </source>
</evidence>
<accession>A0A6A2S958</accession>
<dbReference type="GO" id="GO:0006310">
    <property type="term" value="P:DNA recombination"/>
    <property type="evidence" value="ECO:0007669"/>
    <property type="project" value="UniProtKB-KW"/>
</dbReference>
<protein>
    <submittedName>
        <fullName evidence="9">Site-specific integrase</fullName>
    </submittedName>
</protein>
<evidence type="ECO:0000259" key="6">
    <source>
        <dbReference type="PROSITE" id="PS51898"/>
    </source>
</evidence>
<reference evidence="10 11" key="1">
    <citation type="journal article" date="2019" name="Nat. Med.">
        <title>A library of human gut bacterial isolates paired with longitudinal multiomics data enables mechanistic microbiome research.</title>
        <authorList>
            <person name="Poyet M."/>
            <person name="Groussin M."/>
            <person name="Gibbons S.M."/>
            <person name="Avila-Pacheco J."/>
            <person name="Jiang X."/>
            <person name="Kearney S.M."/>
            <person name="Perrotta A.R."/>
            <person name="Berdy B."/>
            <person name="Zhao S."/>
            <person name="Lieberman T.D."/>
            <person name="Swanson P.K."/>
            <person name="Smith M."/>
            <person name="Roesemann S."/>
            <person name="Alexander J.E."/>
            <person name="Rich S.A."/>
            <person name="Livny J."/>
            <person name="Vlamakis H."/>
            <person name="Clish C."/>
            <person name="Bullock K."/>
            <person name="Deik A."/>
            <person name="Scott J."/>
            <person name="Pierce K.A."/>
            <person name="Xavier R.J."/>
            <person name="Alm E.J."/>
        </authorList>
    </citation>
    <scope>NUCLEOTIDE SEQUENCE [LARGE SCALE GENOMIC DNA]</scope>
    <source>
        <strain evidence="9 10">BIOML-A166</strain>
        <strain evidence="8 11">BIOML-A320</strain>
    </source>
</reference>
<dbReference type="PANTHER" id="PTHR30349:SF64">
    <property type="entry name" value="PROPHAGE INTEGRASE INTD-RELATED"/>
    <property type="match status" value="1"/>
</dbReference>
<evidence type="ECO:0000313" key="9">
    <source>
        <dbReference type="EMBL" id="KAB7131701.1"/>
    </source>
</evidence>
<dbReference type="PROSITE" id="PS51898">
    <property type="entry name" value="TYR_RECOMBINASE"/>
    <property type="match status" value="1"/>
</dbReference>
<dbReference type="PANTHER" id="PTHR30349">
    <property type="entry name" value="PHAGE INTEGRASE-RELATED"/>
    <property type="match status" value="1"/>
</dbReference>
<evidence type="ECO:0000256" key="1">
    <source>
        <dbReference type="ARBA" id="ARBA00008857"/>
    </source>
</evidence>
<evidence type="ECO:0000256" key="2">
    <source>
        <dbReference type="ARBA" id="ARBA00022908"/>
    </source>
</evidence>
<dbReference type="Pfam" id="PF00589">
    <property type="entry name" value="Phage_integrase"/>
    <property type="match status" value="1"/>
</dbReference>
<keyword evidence="4" id="KW-0233">DNA recombination</keyword>
<evidence type="ECO:0000313" key="10">
    <source>
        <dbReference type="Proteomes" id="UP000461165"/>
    </source>
</evidence>
<dbReference type="CDD" id="cd01189">
    <property type="entry name" value="INT_ICEBs1_C_like"/>
    <property type="match status" value="1"/>
</dbReference>